<feature type="domain" description="PH" evidence="2">
    <location>
        <begin position="298"/>
        <end position="407"/>
    </location>
</feature>
<dbReference type="AlphaFoldDB" id="A0AAW1QYE7"/>
<dbReference type="InterPro" id="IPR053277">
    <property type="entry name" value="Endomembrane_traffic_mod"/>
</dbReference>
<evidence type="ECO:0000259" key="2">
    <source>
        <dbReference type="PROSITE" id="PS50003"/>
    </source>
</evidence>
<dbReference type="InterPro" id="IPR001849">
    <property type="entry name" value="PH_domain"/>
</dbReference>
<dbReference type="Gene3D" id="1.25.40.10">
    <property type="entry name" value="Tetratricopeptide repeat domain"/>
    <property type="match status" value="2"/>
</dbReference>
<dbReference type="EMBL" id="JALJOU010000064">
    <property type="protein sequence ID" value="KAK9826480.1"/>
    <property type="molecule type" value="Genomic_DNA"/>
</dbReference>
<protein>
    <recommendedName>
        <fullName evidence="2">PH domain-containing protein</fullName>
    </recommendedName>
</protein>
<dbReference type="CDD" id="cd00821">
    <property type="entry name" value="PH"/>
    <property type="match status" value="1"/>
</dbReference>
<dbReference type="Gene3D" id="2.30.29.30">
    <property type="entry name" value="Pleckstrin-homology domain (PH domain)/Phosphotyrosine-binding domain (PTB)"/>
    <property type="match status" value="1"/>
</dbReference>
<comment type="caution">
    <text evidence="3">The sequence shown here is derived from an EMBL/GenBank/DDBJ whole genome shotgun (WGS) entry which is preliminary data.</text>
</comment>
<evidence type="ECO:0000313" key="3">
    <source>
        <dbReference type="EMBL" id="KAK9826480.1"/>
    </source>
</evidence>
<evidence type="ECO:0000313" key="4">
    <source>
        <dbReference type="Proteomes" id="UP001445335"/>
    </source>
</evidence>
<organism evidence="3 4">
    <name type="scientific">Elliptochloris bilobata</name>
    <dbReference type="NCBI Taxonomy" id="381761"/>
    <lineage>
        <taxon>Eukaryota</taxon>
        <taxon>Viridiplantae</taxon>
        <taxon>Chlorophyta</taxon>
        <taxon>core chlorophytes</taxon>
        <taxon>Trebouxiophyceae</taxon>
        <taxon>Trebouxiophyceae incertae sedis</taxon>
        <taxon>Elliptochloris clade</taxon>
        <taxon>Elliptochloris</taxon>
    </lineage>
</organism>
<keyword evidence="4" id="KW-1185">Reference proteome</keyword>
<dbReference type="InterPro" id="IPR011990">
    <property type="entry name" value="TPR-like_helical_dom_sf"/>
</dbReference>
<proteinExistence type="predicted"/>
<evidence type="ECO:0000256" key="1">
    <source>
        <dbReference type="SAM" id="MobiDB-lite"/>
    </source>
</evidence>
<dbReference type="SUPFAM" id="SSF50729">
    <property type="entry name" value="PH domain-like"/>
    <property type="match status" value="1"/>
</dbReference>
<accession>A0AAW1QYE7</accession>
<feature type="region of interest" description="Disordered" evidence="1">
    <location>
        <begin position="19"/>
        <end position="53"/>
    </location>
</feature>
<dbReference type="PROSITE" id="PS50003">
    <property type="entry name" value="PH_DOMAIN"/>
    <property type="match status" value="1"/>
</dbReference>
<reference evidence="3 4" key="1">
    <citation type="journal article" date="2024" name="Nat. Commun.">
        <title>Phylogenomics reveals the evolutionary origins of lichenization in chlorophyte algae.</title>
        <authorList>
            <person name="Puginier C."/>
            <person name="Libourel C."/>
            <person name="Otte J."/>
            <person name="Skaloud P."/>
            <person name="Haon M."/>
            <person name="Grisel S."/>
            <person name="Petersen M."/>
            <person name="Berrin J.G."/>
            <person name="Delaux P.M."/>
            <person name="Dal Grande F."/>
            <person name="Keller J."/>
        </authorList>
    </citation>
    <scope>NUCLEOTIDE SEQUENCE [LARGE SCALE GENOMIC DNA]</scope>
    <source>
        <strain evidence="3 4">SAG 245.80</strain>
    </source>
</reference>
<dbReference type="Proteomes" id="UP001445335">
    <property type="component" value="Unassembled WGS sequence"/>
</dbReference>
<dbReference type="SUPFAM" id="SSF48439">
    <property type="entry name" value="Protein prenylyltransferase"/>
    <property type="match status" value="1"/>
</dbReference>
<sequence length="424" mass="44740">MQLEAVKLSGEELRRAKAALAGPNSSRDAEVTNASAAPGAASAPAHAPLPLKSADPTTRELALAAQRFARAAQRQPDDFEAVYNHGLALQELATRAGASRAEQLRLLAEACDCYEAAGRLREWSHAALYNCGVALSDMARAAGPGDAPAAAQYLLGAAAKYATSLKWNPNNPQALNNWGLVLSELAGMRPPGERGYLAAHSIAKFRRAIRLRPEFDRACYNLGTVVYAHAGALAAPGALSPQLSQDPGAAAAAAADEEASERMFRLAAQYIVLAFALQPGKEVYRRSLGVVSELLPRPALCAGALLAADPASAGTCHERWERCWFVADQDGFRSADRGAQGQPAQAPPRHKVALGEVAAVKAVHDPSLPDGHAFWVALASHPAGLYFVAETEEEAEGWVDALLLLAHLAAQACLPALRWALAHV</sequence>
<dbReference type="PANTHER" id="PTHR45005:SF2">
    <property type="entry name" value="PROTEIN HLB1"/>
    <property type="match status" value="1"/>
</dbReference>
<feature type="compositionally biased region" description="Low complexity" evidence="1">
    <location>
        <begin position="34"/>
        <end position="53"/>
    </location>
</feature>
<dbReference type="InterPro" id="IPR011993">
    <property type="entry name" value="PH-like_dom_sf"/>
</dbReference>
<gene>
    <name evidence="3" type="ORF">WJX81_003553</name>
</gene>
<dbReference type="PANTHER" id="PTHR45005">
    <property type="match status" value="1"/>
</dbReference>
<name>A0AAW1QYE7_9CHLO</name>